<organism evidence="1 2">
    <name type="scientific">Rhodonia placenta</name>
    <dbReference type="NCBI Taxonomy" id="104341"/>
    <lineage>
        <taxon>Eukaryota</taxon>
        <taxon>Fungi</taxon>
        <taxon>Dikarya</taxon>
        <taxon>Basidiomycota</taxon>
        <taxon>Agaricomycotina</taxon>
        <taxon>Agaricomycetes</taxon>
        <taxon>Polyporales</taxon>
        <taxon>Adustoporiaceae</taxon>
        <taxon>Rhodonia</taxon>
    </lineage>
</organism>
<protein>
    <recommendedName>
        <fullName evidence="3">F-box domain-containing protein</fullName>
    </recommendedName>
</protein>
<dbReference type="EMBL" id="JADOXO010000072">
    <property type="protein sequence ID" value="KAF9815293.1"/>
    <property type="molecule type" value="Genomic_DNA"/>
</dbReference>
<proteinExistence type="predicted"/>
<name>A0A8H7P3W7_9APHY</name>
<evidence type="ECO:0000313" key="2">
    <source>
        <dbReference type="Proteomes" id="UP000639403"/>
    </source>
</evidence>
<dbReference type="InterPro" id="IPR032675">
    <property type="entry name" value="LRR_dom_sf"/>
</dbReference>
<accession>A0A8H7P3W7</accession>
<dbReference type="Proteomes" id="UP000639403">
    <property type="component" value="Unassembled WGS sequence"/>
</dbReference>
<reference evidence="1" key="1">
    <citation type="submission" date="2020-11" db="EMBL/GenBank/DDBJ databases">
        <authorList>
            <person name="Koelle M."/>
            <person name="Horta M.A.C."/>
            <person name="Nowrousian M."/>
            <person name="Ohm R.A."/>
            <person name="Benz P."/>
            <person name="Pilgard A."/>
        </authorList>
    </citation>
    <scope>NUCLEOTIDE SEQUENCE</scope>
    <source>
        <strain evidence="1">FPRL280</strain>
    </source>
</reference>
<dbReference type="SUPFAM" id="SSF52047">
    <property type="entry name" value="RNI-like"/>
    <property type="match status" value="1"/>
</dbReference>
<evidence type="ECO:0000313" key="1">
    <source>
        <dbReference type="EMBL" id="KAF9815293.1"/>
    </source>
</evidence>
<gene>
    <name evidence="1" type="ORF">IEO21_04656</name>
</gene>
<evidence type="ECO:0008006" key="3">
    <source>
        <dbReference type="Google" id="ProtNLM"/>
    </source>
</evidence>
<reference evidence="1" key="2">
    <citation type="journal article" name="Front. Microbiol.">
        <title>Degradative Capacity of Two Strains of Rhodonia placenta: From Phenotype to Genotype.</title>
        <authorList>
            <person name="Kolle M."/>
            <person name="Horta M.A.C."/>
            <person name="Nowrousian M."/>
            <person name="Ohm R.A."/>
            <person name="Benz J.P."/>
            <person name="Pilgard A."/>
        </authorList>
    </citation>
    <scope>NUCLEOTIDE SEQUENCE</scope>
    <source>
        <strain evidence="1">FPRL280</strain>
    </source>
</reference>
<sequence>MADAKQFRNVCEMIPLSPALLRQIFECGTKIEVKEDRVKFSHRVASVCRTWRDVANGTPTLWSTVHIALGREHALLSLEKSLERSRSQPLEISIAQGPCEDEEEPNAIRQAMDLLMPHMKRWRTVHIDVFSVETVVAAVGKWNGSADALEEIFLGTTGEQLDEDDLAIFALNPTFSAPNLHLCVVYDLYCTSEGPRLPKIFPAMQDLSIVRTGFKDVTTSAQYLKVLEPLRSLRSLNLFEPDLDQGGADDNAVEGGQVSLPALVELELQSISYNTLDRFLAALDAPSLATLSLSRCNDLDMNSLPHIRDQLARFPSLDTLRLFRNTLKMEHISDIFGSLRCFCLVSISLTELFSSLKPKLKRGWYLPRLTAMEIHCEKGVPLTLLGQVVDVRHAGAASEQADDAPRAIQDITVYTKDPISEEDRLWFESKVRTFVWLDTDLYKGTDVGATKLICAVPD</sequence>
<dbReference type="AlphaFoldDB" id="A0A8H7P3W7"/>
<comment type="caution">
    <text evidence="1">The sequence shown here is derived from an EMBL/GenBank/DDBJ whole genome shotgun (WGS) entry which is preliminary data.</text>
</comment>
<dbReference type="Gene3D" id="3.80.10.10">
    <property type="entry name" value="Ribonuclease Inhibitor"/>
    <property type="match status" value="1"/>
</dbReference>